<dbReference type="EMBL" id="QLYX01000003">
    <property type="protein sequence ID" value="RAY15804.1"/>
    <property type="molecule type" value="Genomic_DNA"/>
</dbReference>
<sequence>MVIFVDVRGFTKWSEANEVFINLDSFIGGYLKILHKHFPAERYSVKPLGDGALLLSQLPPNQTQREVTQLLARVLNTIAKVERDFQRHCAEFGKSIGHDAQLNLGWGIVRGKVLRTGDDWAGHNLNKCSRLCGEARPFGIVIDRDDFPQLPRDSGKFVRQVRRLRGIGDVAVWVTPEIASQFVPRERLRETPEVHIAGMCFAEDSERRLRLLLARRSADRQLFPGKIEGCGGQLRHSETFGEGVQRHFQFELGMDVEVLTDLHCFYEIREPDAPVIPGIRFLCRPVGDNKPDSTNHSQIWWASEDEFRNIPAQEFVGELKREIIDLLQQYRAR</sequence>
<evidence type="ECO:0008006" key="5">
    <source>
        <dbReference type="Google" id="ProtNLM"/>
    </source>
</evidence>
<feature type="domain" description="Guanylate cyclase" evidence="1">
    <location>
        <begin position="1"/>
        <end position="132"/>
    </location>
</feature>
<comment type="caution">
    <text evidence="3">The sequence shown here is derived from an EMBL/GenBank/DDBJ whole genome shotgun (WGS) entry which is preliminary data.</text>
</comment>
<dbReference type="InterPro" id="IPR001054">
    <property type="entry name" value="A/G_cyclase"/>
</dbReference>
<reference evidence="3 4" key="1">
    <citation type="submission" date="2018-06" db="EMBL/GenBank/DDBJ databases">
        <title>Actinomadura craniellae sp. nov. isolated from marine sponge Craniella sp.</title>
        <authorList>
            <person name="Li L."/>
            <person name="Xu Q.H."/>
            <person name="Lin H.W."/>
            <person name="Lu Y.H."/>
        </authorList>
    </citation>
    <scope>NUCLEOTIDE SEQUENCE [LARGE SCALE GENOMIC DNA]</scope>
    <source>
        <strain evidence="3 4">LHW63021</strain>
    </source>
</reference>
<name>A0A365H9I2_9ACTN</name>
<gene>
    <name evidence="3" type="ORF">DPM19_08520</name>
</gene>
<proteinExistence type="predicted"/>
<evidence type="ECO:0000259" key="1">
    <source>
        <dbReference type="PROSITE" id="PS50125"/>
    </source>
</evidence>
<protein>
    <recommendedName>
        <fullName evidence="5">Nudix hydrolase domain-containing protein</fullName>
    </recommendedName>
</protein>
<dbReference type="GO" id="GO:0035556">
    <property type="term" value="P:intracellular signal transduction"/>
    <property type="evidence" value="ECO:0007669"/>
    <property type="project" value="InterPro"/>
</dbReference>
<dbReference type="InterPro" id="IPR015797">
    <property type="entry name" value="NUDIX_hydrolase-like_dom_sf"/>
</dbReference>
<organism evidence="3 4">
    <name type="scientific">Actinomadura craniellae</name>
    <dbReference type="NCBI Taxonomy" id="2231787"/>
    <lineage>
        <taxon>Bacteria</taxon>
        <taxon>Bacillati</taxon>
        <taxon>Actinomycetota</taxon>
        <taxon>Actinomycetes</taxon>
        <taxon>Streptosporangiales</taxon>
        <taxon>Thermomonosporaceae</taxon>
        <taxon>Actinomadura</taxon>
    </lineage>
</organism>
<dbReference type="GO" id="GO:0009190">
    <property type="term" value="P:cyclic nucleotide biosynthetic process"/>
    <property type="evidence" value="ECO:0007669"/>
    <property type="project" value="InterPro"/>
</dbReference>
<evidence type="ECO:0000313" key="3">
    <source>
        <dbReference type="EMBL" id="RAY15804.1"/>
    </source>
</evidence>
<evidence type="ECO:0000313" key="4">
    <source>
        <dbReference type="Proteomes" id="UP000251891"/>
    </source>
</evidence>
<dbReference type="GO" id="GO:0004016">
    <property type="term" value="F:adenylate cyclase activity"/>
    <property type="evidence" value="ECO:0007669"/>
    <property type="project" value="UniProtKB-ARBA"/>
</dbReference>
<feature type="domain" description="Nudix hydrolase" evidence="2">
    <location>
        <begin position="193"/>
        <end position="325"/>
    </location>
</feature>
<dbReference type="AlphaFoldDB" id="A0A365H9I2"/>
<dbReference type="InterPro" id="IPR000086">
    <property type="entry name" value="NUDIX_hydrolase_dom"/>
</dbReference>
<evidence type="ECO:0000259" key="2">
    <source>
        <dbReference type="PROSITE" id="PS51462"/>
    </source>
</evidence>
<dbReference type="Gene3D" id="3.30.70.1230">
    <property type="entry name" value="Nucleotide cyclase"/>
    <property type="match status" value="1"/>
</dbReference>
<dbReference type="InterPro" id="IPR029787">
    <property type="entry name" value="Nucleotide_cyclase"/>
</dbReference>
<keyword evidence="4" id="KW-1185">Reference proteome</keyword>
<dbReference type="SUPFAM" id="SSF55073">
    <property type="entry name" value="Nucleotide cyclase"/>
    <property type="match status" value="1"/>
</dbReference>
<dbReference type="PROSITE" id="PS51462">
    <property type="entry name" value="NUDIX"/>
    <property type="match status" value="1"/>
</dbReference>
<dbReference type="PROSITE" id="PS50125">
    <property type="entry name" value="GUANYLATE_CYCLASE_2"/>
    <property type="match status" value="1"/>
</dbReference>
<dbReference type="Pfam" id="PF00293">
    <property type="entry name" value="NUDIX"/>
    <property type="match status" value="1"/>
</dbReference>
<accession>A0A365H9I2</accession>
<dbReference type="Gene3D" id="3.90.79.10">
    <property type="entry name" value="Nucleoside Triphosphate Pyrophosphohydrolase"/>
    <property type="match status" value="1"/>
</dbReference>
<dbReference type="Proteomes" id="UP000251891">
    <property type="component" value="Unassembled WGS sequence"/>
</dbReference>
<dbReference type="SUPFAM" id="SSF55811">
    <property type="entry name" value="Nudix"/>
    <property type="match status" value="1"/>
</dbReference>